<dbReference type="InterPro" id="IPR008972">
    <property type="entry name" value="Cupredoxin"/>
</dbReference>
<reference evidence="3 4" key="1">
    <citation type="journal article" date="2021" name="bioRxiv">
        <title>The Gossypium anomalum genome as a resource for cotton improvement and evolutionary analysis of hybrid incompatibility.</title>
        <authorList>
            <person name="Grover C.E."/>
            <person name="Yuan D."/>
            <person name="Arick M.A."/>
            <person name="Miller E.R."/>
            <person name="Hu G."/>
            <person name="Peterson D.G."/>
            <person name="Wendel J.F."/>
            <person name="Udall J.A."/>
        </authorList>
    </citation>
    <scope>NUCLEOTIDE SEQUENCE [LARGE SCALE GENOMIC DNA]</scope>
    <source>
        <strain evidence="3">JFW-Udall</strain>
        <tissue evidence="3">Leaf</tissue>
    </source>
</reference>
<comment type="caution">
    <text evidence="3">The sequence shown here is derived from an EMBL/GenBank/DDBJ whole genome shotgun (WGS) entry which is preliminary data.</text>
</comment>
<dbReference type="InterPro" id="IPR025322">
    <property type="entry name" value="PADRE_dom"/>
</dbReference>
<evidence type="ECO:0000313" key="3">
    <source>
        <dbReference type="EMBL" id="KAG8477287.1"/>
    </source>
</evidence>
<dbReference type="Proteomes" id="UP000701853">
    <property type="component" value="Chromosome 11"/>
</dbReference>
<dbReference type="PANTHER" id="PTHR33148">
    <property type="entry name" value="PLASTID MOVEMENT IMPAIRED PROTEIN-RELATED"/>
    <property type="match status" value="1"/>
</dbReference>
<dbReference type="Pfam" id="PF02298">
    <property type="entry name" value="Cu_bind_like"/>
    <property type="match status" value="1"/>
</dbReference>
<sequence length="326" mass="36123">MERSKAMMMAVAAVGLALVLMVPQADATRYIVGGGGIVFVYDRNQMNVLEVNKTDYESCNADHPLHNWTTGAGRDVVPLNVTRHYYFISGKGFCYGGMKLAVRVENPPPPPKAAPLNEKSGSSPSSIVYRGQLVLPAAFAIAALWDAFVRIWIEIELGQFLHQFNKAMGNCLVVEEKVIRIMEPDGKVLEYQAPVKVEQVLSNFSGHALSDSFSGFHHIQPDAKLISGQLYYLIPLPSPSKKDKKKKVRFSNPEVNDDQVRSPNVVRIKLIISKQELQELLQNGGVSAQDIASHTIQSKQTTNGIIAPDVDDDSCRRSCRNHFFKN</sequence>
<dbReference type="PANTHER" id="PTHR33148:SF46">
    <property type="entry name" value="EMB|CAB85509.1"/>
    <property type="match status" value="1"/>
</dbReference>
<name>A0A8J5Y8I1_9ROSI</name>
<feature type="domain" description="Phytocyanin" evidence="2">
    <location>
        <begin position="10"/>
        <end position="106"/>
    </location>
</feature>
<dbReference type="AlphaFoldDB" id="A0A8J5Y8I1"/>
<accession>A0A8J5Y8I1</accession>
<evidence type="ECO:0000256" key="1">
    <source>
        <dbReference type="SAM" id="SignalP"/>
    </source>
</evidence>
<dbReference type="PROSITE" id="PS51485">
    <property type="entry name" value="PHYTOCYANIN"/>
    <property type="match status" value="1"/>
</dbReference>
<keyword evidence="4" id="KW-1185">Reference proteome</keyword>
<proteinExistence type="predicted"/>
<dbReference type="Pfam" id="PF14009">
    <property type="entry name" value="PADRE"/>
    <property type="match status" value="1"/>
</dbReference>
<organism evidence="3 4">
    <name type="scientific">Gossypium anomalum</name>
    <dbReference type="NCBI Taxonomy" id="47600"/>
    <lineage>
        <taxon>Eukaryota</taxon>
        <taxon>Viridiplantae</taxon>
        <taxon>Streptophyta</taxon>
        <taxon>Embryophyta</taxon>
        <taxon>Tracheophyta</taxon>
        <taxon>Spermatophyta</taxon>
        <taxon>Magnoliopsida</taxon>
        <taxon>eudicotyledons</taxon>
        <taxon>Gunneridae</taxon>
        <taxon>Pentapetalae</taxon>
        <taxon>rosids</taxon>
        <taxon>malvids</taxon>
        <taxon>Malvales</taxon>
        <taxon>Malvaceae</taxon>
        <taxon>Malvoideae</taxon>
        <taxon>Gossypium</taxon>
    </lineage>
</organism>
<dbReference type="SUPFAM" id="SSF49503">
    <property type="entry name" value="Cupredoxins"/>
    <property type="match status" value="1"/>
</dbReference>
<keyword evidence="1" id="KW-0732">Signal</keyword>
<gene>
    <name evidence="3" type="ORF">CXB51_031076</name>
</gene>
<feature type="chain" id="PRO_5035239503" description="Phytocyanin domain-containing protein" evidence="1">
    <location>
        <begin position="28"/>
        <end position="326"/>
    </location>
</feature>
<dbReference type="InterPro" id="IPR003245">
    <property type="entry name" value="Phytocyanin_dom"/>
</dbReference>
<dbReference type="Gene3D" id="2.60.40.420">
    <property type="entry name" value="Cupredoxins - blue copper proteins"/>
    <property type="match status" value="1"/>
</dbReference>
<protein>
    <recommendedName>
        <fullName evidence="2">Phytocyanin domain-containing protein</fullName>
    </recommendedName>
</protein>
<feature type="signal peptide" evidence="1">
    <location>
        <begin position="1"/>
        <end position="27"/>
    </location>
</feature>
<evidence type="ECO:0000313" key="4">
    <source>
        <dbReference type="Proteomes" id="UP000701853"/>
    </source>
</evidence>
<evidence type="ECO:0000259" key="2">
    <source>
        <dbReference type="PROSITE" id="PS51485"/>
    </source>
</evidence>
<dbReference type="GO" id="GO:0009055">
    <property type="term" value="F:electron transfer activity"/>
    <property type="evidence" value="ECO:0007669"/>
    <property type="project" value="InterPro"/>
</dbReference>
<dbReference type="EMBL" id="JAHUZN010000011">
    <property type="protein sequence ID" value="KAG8477287.1"/>
    <property type="molecule type" value="Genomic_DNA"/>
</dbReference>
<dbReference type="OrthoDB" id="1851979at2759"/>